<evidence type="ECO:0000256" key="7">
    <source>
        <dbReference type="ARBA" id="ARBA00023237"/>
    </source>
</evidence>
<dbReference type="PANTHER" id="PTHR30026:SF21">
    <property type="entry name" value="SLR1270 PROTEIN"/>
    <property type="match status" value="1"/>
</dbReference>
<evidence type="ECO:0000256" key="4">
    <source>
        <dbReference type="ARBA" id="ARBA00022452"/>
    </source>
</evidence>
<evidence type="ECO:0000256" key="1">
    <source>
        <dbReference type="ARBA" id="ARBA00004442"/>
    </source>
</evidence>
<evidence type="ECO:0000256" key="8">
    <source>
        <dbReference type="SAM" id="SignalP"/>
    </source>
</evidence>
<sequence length="408" mass="46207">MKTTLKILTLFICTSAFAQEHLTNYLETAAQNNPALKAQFNEYMAALERVPQVGALPDPTVAFGYFVQPIETRLGPQQAKISASQMFPWFGTLSARENSVEALAKAKYELFEETKSKLFYDVKATYYNLFFTEKAIGITLENNEILSSFKNLANIKVESGLASAVDAYRVEMEINDLENHLALLRDNSTVLRVKFNNLLNVDDATVIQITTELSESILLSKQTELDSIMANNNALSSFDYQLEGLEYRKKSATKEGLPQFSVGLEYAFIGEGISTTSNAGQDAFVFPTVGISIPLYRSKYKAKVQEVIYLQEAKSFEKSDKQNTLTVLFESIWKDYQDANRRFSLYQEQTELAQKSLSILESNYATNNIDFVEILRMERKLLKYELEMHKAVADREAAVAFIEYMQGK</sequence>
<proteinExistence type="inferred from homology"/>
<dbReference type="RefSeq" id="WP_301199081.1">
    <property type="nucleotide sequence ID" value="NZ_JAPDPI010000015.1"/>
</dbReference>
<dbReference type="PANTHER" id="PTHR30026">
    <property type="entry name" value="OUTER MEMBRANE PROTEIN TOLC"/>
    <property type="match status" value="1"/>
</dbReference>
<keyword evidence="4" id="KW-1134">Transmembrane beta strand</keyword>
<evidence type="ECO:0000256" key="3">
    <source>
        <dbReference type="ARBA" id="ARBA00022448"/>
    </source>
</evidence>
<evidence type="ECO:0000256" key="2">
    <source>
        <dbReference type="ARBA" id="ARBA00007613"/>
    </source>
</evidence>
<reference evidence="9" key="1">
    <citation type="submission" date="2022-10" db="EMBL/GenBank/DDBJ databases">
        <authorList>
            <person name="Yu W.X."/>
        </authorList>
    </citation>
    <scope>NUCLEOTIDE SEQUENCE</scope>
    <source>
        <strain evidence="9">D04</strain>
    </source>
</reference>
<dbReference type="GO" id="GO:0009279">
    <property type="term" value="C:cell outer membrane"/>
    <property type="evidence" value="ECO:0007669"/>
    <property type="project" value="UniProtKB-SubCell"/>
</dbReference>
<dbReference type="InterPro" id="IPR051906">
    <property type="entry name" value="TolC-like"/>
</dbReference>
<keyword evidence="7" id="KW-0998">Cell outer membrane</keyword>
<dbReference type="GO" id="GO:0015562">
    <property type="term" value="F:efflux transmembrane transporter activity"/>
    <property type="evidence" value="ECO:0007669"/>
    <property type="project" value="InterPro"/>
</dbReference>
<dbReference type="GO" id="GO:1990281">
    <property type="term" value="C:efflux pump complex"/>
    <property type="evidence" value="ECO:0007669"/>
    <property type="project" value="TreeGrafter"/>
</dbReference>
<dbReference type="EMBL" id="JAPDPI010000015">
    <property type="protein sequence ID" value="MCW3805714.1"/>
    <property type="molecule type" value="Genomic_DNA"/>
</dbReference>
<keyword evidence="6" id="KW-0472">Membrane</keyword>
<dbReference type="InterPro" id="IPR003423">
    <property type="entry name" value="OMP_efflux"/>
</dbReference>
<evidence type="ECO:0000256" key="6">
    <source>
        <dbReference type="ARBA" id="ARBA00023136"/>
    </source>
</evidence>
<keyword evidence="10" id="KW-1185">Reference proteome</keyword>
<dbReference type="AlphaFoldDB" id="A0AAE3MDH3"/>
<dbReference type="Proteomes" id="UP001207408">
    <property type="component" value="Unassembled WGS sequence"/>
</dbReference>
<evidence type="ECO:0000313" key="9">
    <source>
        <dbReference type="EMBL" id="MCW3805714.1"/>
    </source>
</evidence>
<dbReference type="Pfam" id="PF02321">
    <property type="entry name" value="OEP"/>
    <property type="match status" value="1"/>
</dbReference>
<feature type="signal peptide" evidence="8">
    <location>
        <begin position="1"/>
        <end position="18"/>
    </location>
</feature>
<dbReference type="SUPFAM" id="SSF56954">
    <property type="entry name" value="Outer membrane efflux proteins (OEP)"/>
    <property type="match status" value="1"/>
</dbReference>
<keyword evidence="3" id="KW-0813">Transport</keyword>
<comment type="similarity">
    <text evidence="2">Belongs to the outer membrane factor (OMF) (TC 1.B.17) family.</text>
</comment>
<keyword evidence="8" id="KW-0732">Signal</keyword>
<feature type="chain" id="PRO_5042293163" evidence="8">
    <location>
        <begin position="19"/>
        <end position="408"/>
    </location>
</feature>
<comment type="subcellular location">
    <subcellularLocation>
        <location evidence="1">Cell outer membrane</location>
    </subcellularLocation>
</comment>
<dbReference type="Gene3D" id="1.20.1600.10">
    <property type="entry name" value="Outer membrane efflux proteins (OEP)"/>
    <property type="match status" value="1"/>
</dbReference>
<protein>
    <submittedName>
        <fullName evidence="9">TolC family protein</fullName>
    </submittedName>
</protein>
<evidence type="ECO:0000256" key="5">
    <source>
        <dbReference type="ARBA" id="ARBA00022692"/>
    </source>
</evidence>
<organism evidence="9 10">
    <name type="scientific">Plebeiibacterium marinum</name>
    <dbReference type="NCBI Taxonomy" id="2992111"/>
    <lineage>
        <taxon>Bacteria</taxon>
        <taxon>Pseudomonadati</taxon>
        <taxon>Bacteroidota</taxon>
        <taxon>Bacteroidia</taxon>
        <taxon>Marinilabiliales</taxon>
        <taxon>Marinilabiliaceae</taxon>
        <taxon>Plebeiibacterium</taxon>
    </lineage>
</organism>
<keyword evidence="5" id="KW-0812">Transmembrane</keyword>
<evidence type="ECO:0000313" key="10">
    <source>
        <dbReference type="Proteomes" id="UP001207408"/>
    </source>
</evidence>
<accession>A0AAE3MDH3</accession>
<name>A0AAE3MDH3_9BACT</name>
<dbReference type="GO" id="GO:0015288">
    <property type="term" value="F:porin activity"/>
    <property type="evidence" value="ECO:0007669"/>
    <property type="project" value="TreeGrafter"/>
</dbReference>
<comment type="caution">
    <text evidence="9">The sequence shown here is derived from an EMBL/GenBank/DDBJ whole genome shotgun (WGS) entry which is preliminary data.</text>
</comment>
<gene>
    <name evidence="9" type="ORF">OM074_08740</name>
</gene>